<proteinExistence type="predicted"/>
<sequence length="59" mass="6642">MISSSDFRGALLLRHHLPRSICPCGRSLSVNPLLETSWRTLNLELMLKRTTSESCVSAR</sequence>
<organism evidence="1">
    <name type="scientific">Arundo donax</name>
    <name type="common">Giant reed</name>
    <name type="synonym">Donax arundinaceus</name>
    <dbReference type="NCBI Taxonomy" id="35708"/>
    <lineage>
        <taxon>Eukaryota</taxon>
        <taxon>Viridiplantae</taxon>
        <taxon>Streptophyta</taxon>
        <taxon>Embryophyta</taxon>
        <taxon>Tracheophyta</taxon>
        <taxon>Spermatophyta</taxon>
        <taxon>Magnoliopsida</taxon>
        <taxon>Liliopsida</taxon>
        <taxon>Poales</taxon>
        <taxon>Poaceae</taxon>
        <taxon>PACMAD clade</taxon>
        <taxon>Arundinoideae</taxon>
        <taxon>Arundineae</taxon>
        <taxon>Arundo</taxon>
    </lineage>
</organism>
<accession>A0A0A8YK49</accession>
<protein>
    <submittedName>
        <fullName evidence="1">Uncharacterized protein</fullName>
    </submittedName>
</protein>
<dbReference type="EMBL" id="GBRH01271952">
    <property type="protein sequence ID" value="JAD25943.1"/>
    <property type="molecule type" value="Transcribed_RNA"/>
</dbReference>
<dbReference type="AlphaFoldDB" id="A0A0A8YK49"/>
<reference evidence="1" key="1">
    <citation type="submission" date="2014-09" db="EMBL/GenBank/DDBJ databases">
        <authorList>
            <person name="Magalhaes I.L.F."/>
            <person name="Oliveira U."/>
            <person name="Santos F.R."/>
            <person name="Vidigal T.H.D.A."/>
            <person name="Brescovit A.D."/>
            <person name="Santos A.J."/>
        </authorList>
    </citation>
    <scope>NUCLEOTIDE SEQUENCE</scope>
    <source>
        <tissue evidence="1">Shoot tissue taken approximately 20 cm above the soil surface</tissue>
    </source>
</reference>
<name>A0A0A8YK49_ARUDO</name>
<evidence type="ECO:0000313" key="1">
    <source>
        <dbReference type="EMBL" id="JAD25943.1"/>
    </source>
</evidence>
<reference evidence="1" key="2">
    <citation type="journal article" date="2015" name="Data Brief">
        <title>Shoot transcriptome of the giant reed, Arundo donax.</title>
        <authorList>
            <person name="Barrero R.A."/>
            <person name="Guerrero F.D."/>
            <person name="Moolhuijzen P."/>
            <person name="Goolsby J.A."/>
            <person name="Tidwell J."/>
            <person name="Bellgard S.E."/>
            <person name="Bellgard M.I."/>
        </authorList>
    </citation>
    <scope>NUCLEOTIDE SEQUENCE</scope>
    <source>
        <tissue evidence="1">Shoot tissue taken approximately 20 cm above the soil surface</tissue>
    </source>
</reference>